<feature type="region of interest" description="Disordered" evidence="2">
    <location>
        <begin position="1"/>
        <end position="22"/>
    </location>
</feature>
<comment type="caution">
    <text evidence="4">The sequence shown here is derived from an EMBL/GenBank/DDBJ whole genome shotgun (WGS) entry which is preliminary data.</text>
</comment>
<dbReference type="CDD" id="cd08023">
    <property type="entry name" value="GH16_laminarinase_like"/>
    <property type="match status" value="1"/>
</dbReference>
<keyword evidence="4" id="KW-0378">Hydrolase</keyword>
<proteinExistence type="inferred from homology"/>
<feature type="domain" description="GH16" evidence="3">
    <location>
        <begin position="25"/>
        <end position="256"/>
    </location>
</feature>
<evidence type="ECO:0000256" key="2">
    <source>
        <dbReference type="SAM" id="MobiDB-lite"/>
    </source>
</evidence>
<dbReference type="PANTHER" id="PTHR10963:SF55">
    <property type="entry name" value="GLYCOSIDE HYDROLASE FAMILY 16 PROTEIN"/>
    <property type="match status" value="1"/>
</dbReference>
<gene>
    <name evidence="4" type="ORF">D3870_06815</name>
</gene>
<dbReference type="PANTHER" id="PTHR10963">
    <property type="entry name" value="GLYCOSYL HYDROLASE-RELATED"/>
    <property type="match status" value="1"/>
</dbReference>
<dbReference type="InterPro" id="IPR050546">
    <property type="entry name" value="Glycosyl_Hydrlase_16"/>
</dbReference>
<comment type="similarity">
    <text evidence="1">Belongs to the glycosyl hydrolase 16 family.</text>
</comment>
<dbReference type="AlphaFoldDB" id="A0A418X6B2"/>
<dbReference type="OrthoDB" id="9809583at2"/>
<name>A0A418X6B2_9BURK</name>
<dbReference type="PROSITE" id="PS51762">
    <property type="entry name" value="GH16_2"/>
    <property type="match status" value="1"/>
</dbReference>
<evidence type="ECO:0000259" key="3">
    <source>
        <dbReference type="PROSITE" id="PS51762"/>
    </source>
</evidence>
<dbReference type="Gene3D" id="2.60.120.200">
    <property type="match status" value="1"/>
</dbReference>
<dbReference type="Pfam" id="PF00722">
    <property type="entry name" value="Glyco_hydro_16"/>
    <property type="match status" value="1"/>
</dbReference>
<dbReference type="EMBL" id="QYUN01000002">
    <property type="protein sequence ID" value="RJG07891.1"/>
    <property type="molecule type" value="Genomic_DNA"/>
</dbReference>
<evidence type="ECO:0000313" key="5">
    <source>
        <dbReference type="Proteomes" id="UP000285190"/>
    </source>
</evidence>
<dbReference type="SUPFAM" id="SSF49899">
    <property type="entry name" value="Concanavalin A-like lectins/glucanases"/>
    <property type="match status" value="1"/>
</dbReference>
<dbReference type="InterPro" id="IPR000757">
    <property type="entry name" value="Beta-glucanase-like"/>
</dbReference>
<sequence>MVTTSPKSAAPPSGRAAGKTAVGPYGQNTAKYRLTFSEEFDGDRLDTRIWNDREWYDPSFPTINYAVEGGSLKIWPQRDANGNFFKRVINTDEKFYQQYGYFEMEARLPYGKGVWPAFWLYNHDHKEHFRPEIDIMEAYPGGGPGSGWSGANLRPTAYAITIWSGEPEVQGGYKMLEDMGDLSAKFHKYAVKWEPHKQTFYFDGKEVYSAKVSMPDRMYLLLDILFGSASGEPDDTTPTGKGNAFEIRYVRAWQFR</sequence>
<reference evidence="4 5" key="1">
    <citation type="submission" date="2018-09" db="EMBL/GenBank/DDBJ databases">
        <authorList>
            <person name="Zhu H."/>
        </authorList>
    </citation>
    <scope>NUCLEOTIDE SEQUENCE [LARGE SCALE GENOMIC DNA]</scope>
    <source>
        <strain evidence="4 5">K2R10-39</strain>
    </source>
</reference>
<organism evidence="4 5">
    <name type="scientific">Noviherbaspirillum cavernae</name>
    <dbReference type="NCBI Taxonomy" id="2320862"/>
    <lineage>
        <taxon>Bacteria</taxon>
        <taxon>Pseudomonadati</taxon>
        <taxon>Pseudomonadota</taxon>
        <taxon>Betaproteobacteria</taxon>
        <taxon>Burkholderiales</taxon>
        <taxon>Oxalobacteraceae</taxon>
        <taxon>Noviherbaspirillum</taxon>
    </lineage>
</organism>
<dbReference type="GO" id="GO:0004553">
    <property type="term" value="F:hydrolase activity, hydrolyzing O-glycosyl compounds"/>
    <property type="evidence" value="ECO:0007669"/>
    <property type="project" value="InterPro"/>
</dbReference>
<accession>A0A418X6B2</accession>
<dbReference type="Proteomes" id="UP000285190">
    <property type="component" value="Unassembled WGS sequence"/>
</dbReference>
<dbReference type="InterPro" id="IPR013320">
    <property type="entry name" value="ConA-like_dom_sf"/>
</dbReference>
<evidence type="ECO:0000313" key="4">
    <source>
        <dbReference type="EMBL" id="RJG07891.1"/>
    </source>
</evidence>
<protein>
    <submittedName>
        <fullName evidence="4">Glycoside hydrolase family 16 protein</fullName>
    </submittedName>
</protein>
<keyword evidence="5" id="KW-1185">Reference proteome</keyword>
<evidence type="ECO:0000256" key="1">
    <source>
        <dbReference type="ARBA" id="ARBA00006865"/>
    </source>
</evidence>
<dbReference type="GO" id="GO:0005975">
    <property type="term" value="P:carbohydrate metabolic process"/>
    <property type="evidence" value="ECO:0007669"/>
    <property type="project" value="InterPro"/>
</dbReference>